<dbReference type="Gene3D" id="3.40.630.30">
    <property type="match status" value="1"/>
</dbReference>
<dbReference type="Pfam" id="PF00583">
    <property type="entry name" value="Acetyltransf_1"/>
    <property type="match status" value="1"/>
</dbReference>
<name>A0A8J3PP97_9ACTN</name>
<dbReference type="CDD" id="cd04301">
    <property type="entry name" value="NAT_SF"/>
    <property type="match status" value="1"/>
</dbReference>
<keyword evidence="4" id="KW-1185">Reference proteome</keyword>
<evidence type="ECO:0000313" key="4">
    <source>
        <dbReference type="Proteomes" id="UP000653674"/>
    </source>
</evidence>
<protein>
    <recommendedName>
        <fullName evidence="2">N-acetyltransferase domain-containing protein</fullName>
    </recommendedName>
</protein>
<dbReference type="PANTHER" id="PTHR13947">
    <property type="entry name" value="GNAT FAMILY N-ACETYLTRANSFERASE"/>
    <property type="match status" value="1"/>
</dbReference>
<evidence type="ECO:0000256" key="1">
    <source>
        <dbReference type="ARBA" id="ARBA00022679"/>
    </source>
</evidence>
<sequence>MQLKPMTAARYQAYRLAAEVDYAHNIAASGATPESEAREKAREDFGRLLAEGLDTPGHHLWVAYDGEEEVGVLWLHVEQRSDGLHAFGYDFSVRRDVRRHGYGRAIVVAAEQVCREMGVVSVGLSVFGFNLGARSLYEQMGFEISAIQMRKRL</sequence>
<gene>
    <name evidence="3" type="ORF">Pfl04_32200</name>
</gene>
<dbReference type="InterPro" id="IPR000182">
    <property type="entry name" value="GNAT_dom"/>
</dbReference>
<dbReference type="AlphaFoldDB" id="A0A8J3PP97"/>
<reference evidence="3" key="1">
    <citation type="submission" date="2021-01" db="EMBL/GenBank/DDBJ databases">
        <title>Whole genome shotgun sequence of Planosporangium flavigriseum NBRC 105377.</title>
        <authorList>
            <person name="Komaki H."/>
            <person name="Tamura T."/>
        </authorList>
    </citation>
    <scope>NUCLEOTIDE SEQUENCE</scope>
    <source>
        <strain evidence="3">NBRC 105377</strain>
    </source>
</reference>
<accession>A0A8J3PP97</accession>
<dbReference type="SUPFAM" id="SSF55729">
    <property type="entry name" value="Acyl-CoA N-acyltransferases (Nat)"/>
    <property type="match status" value="1"/>
</dbReference>
<dbReference type="InterPro" id="IPR050769">
    <property type="entry name" value="NAT_camello-type"/>
</dbReference>
<keyword evidence="1" id="KW-0808">Transferase</keyword>
<evidence type="ECO:0000313" key="3">
    <source>
        <dbReference type="EMBL" id="GIG74816.1"/>
    </source>
</evidence>
<dbReference type="InterPro" id="IPR016181">
    <property type="entry name" value="Acyl_CoA_acyltransferase"/>
</dbReference>
<evidence type="ECO:0000259" key="2">
    <source>
        <dbReference type="PROSITE" id="PS51186"/>
    </source>
</evidence>
<dbReference type="GO" id="GO:0008080">
    <property type="term" value="F:N-acetyltransferase activity"/>
    <property type="evidence" value="ECO:0007669"/>
    <property type="project" value="InterPro"/>
</dbReference>
<dbReference type="EMBL" id="BONU01000022">
    <property type="protein sequence ID" value="GIG74816.1"/>
    <property type="molecule type" value="Genomic_DNA"/>
</dbReference>
<feature type="domain" description="N-acetyltransferase" evidence="2">
    <location>
        <begin position="1"/>
        <end position="153"/>
    </location>
</feature>
<dbReference type="Proteomes" id="UP000653674">
    <property type="component" value="Unassembled WGS sequence"/>
</dbReference>
<dbReference type="PROSITE" id="PS51186">
    <property type="entry name" value="GNAT"/>
    <property type="match status" value="1"/>
</dbReference>
<dbReference type="PANTHER" id="PTHR13947:SF37">
    <property type="entry name" value="LD18367P"/>
    <property type="match status" value="1"/>
</dbReference>
<organism evidence="3 4">
    <name type="scientific">Planosporangium flavigriseum</name>
    <dbReference type="NCBI Taxonomy" id="373681"/>
    <lineage>
        <taxon>Bacteria</taxon>
        <taxon>Bacillati</taxon>
        <taxon>Actinomycetota</taxon>
        <taxon>Actinomycetes</taxon>
        <taxon>Micromonosporales</taxon>
        <taxon>Micromonosporaceae</taxon>
        <taxon>Planosporangium</taxon>
    </lineage>
</organism>
<comment type="caution">
    <text evidence="3">The sequence shown here is derived from an EMBL/GenBank/DDBJ whole genome shotgun (WGS) entry which is preliminary data.</text>
</comment>
<proteinExistence type="predicted"/>